<proteinExistence type="predicted"/>
<feature type="transmembrane region" description="Helical" evidence="1">
    <location>
        <begin position="56"/>
        <end position="79"/>
    </location>
</feature>
<evidence type="ECO:0000256" key="1">
    <source>
        <dbReference type="SAM" id="Phobius"/>
    </source>
</evidence>
<evidence type="ECO:0000313" key="2">
    <source>
        <dbReference type="EMBL" id="PPS02601.1"/>
    </source>
</evidence>
<dbReference type="Proteomes" id="UP000239757">
    <property type="component" value="Unassembled WGS sequence"/>
</dbReference>
<dbReference type="PANTHER" id="PTHR33144:SF46">
    <property type="entry name" value="OS04G0610000 PROTEIN"/>
    <property type="match status" value="1"/>
</dbReference>
<name>A0A2P5XH08_GOSBA</name>
<evidence type="ECO:0000313" key="3">
    <source>
        <dbReference type="Proteomes" id="UP000239757"/>
    </source>
</evidence>
<dbReference type="PANTHER" id="PTHR33144">
    <property type="entry name" value="OS10G0409366 PROTEIN-RELATED"/>
    <property type="match status" value="1"/>
</dbReference>
<accession>A0A2P5XH08</accession>
<gene>
    <name evidence="2" type="ORF">GOBAR_AA18063</name>
</gene>
<dbReference type="OrthoDB" id="617512at2759"/>
<keyword evidence="1" id="KW-0812">Transmembrane</keyword>
<reference evidence="2 3" key="1">
    <citation type="submission" date="2015-01" db="EMBL/GenBank/DDBJ databases">
        <title>Genome of allotetraploid Gossypium barbadense reveals genomic plasticity and fiber elongation in cotton evolution.</title>
        <authorList>
            <person name="Chen X."/>
            <person name="Liu X."/>
            <person name="Zhao B."/>
            <person name="Zheng H."/>
            <person name="Hu Y."/>
            <person name="Lu G."/>
            <person name="Yang C."/>
            <person name="Chen J."/>
            <person name="Shan C."/>
            <person name="Zhang L."/>
            <person name="Zhou Y."/>
            <person name="Wang L."/>
            <person name="Guo W."/>
            <person name="Bai Y."/>
            <person name="Ruan J."/>
            <person name="Shangguan X."/>
            <person name="Mao Y."/>
            <person name="Jiang J."/>
            <person name="Zhu Y."/>
            <person name="Lei J."/>
            <person name="Kang H."/>
            <person name="Chen S."/>
            <person name="He X."/>
            <person name="Wang R."/>
            <person name="Wang Y."/>
            <person name="Chen J."/>
            <person name="Wang L."/>
            <person name="Yu S."/>
            <person name="Wang B."/>
            <person name="Wei J."/>
            <person name="Song S."/>
            <person name="Lu X."/>
            <person name="Gao Z."/>
            <person name="Gu W."/>
            <person name="Deng X."/>
            <person name="Ma D."/>
            <person name="Wang S."/>
            <person name="Liang W."/>
            <person name="Fang L."/>
            <person name="Cai C."/>
            <person name="Zhu X."/>
            <person name="Zhou B."/>
            <person name="Zhang Y."/>
            <person name="Chen Z."/>
            <person name="Xu S."/>
            <person name="Zhu R."/>
            <person name="Wang S."/>
            <person name="Zhang T."/>
            <person name="Zhao G."/>
        </authorList>
    </citation>
    <scope>NUCLEOTIDE SEQUENCE [LARGE SCALE GENOMIC DNA]</scope>
    <source>
        <strain evidence="3">cv. Xinhai21</strain>
        <tissue evidence="2">Leaf</tissue>
    </source>
</reference>
<dbReference type="AlphaFoldDB" id="A0A2P5XH08"/>
<keyword evidence="1" id="KW-1133">Transmembrane helix</keyword>
<sequence>MCIAGKMRRRRLRDLSIVQNTPNSEEGNSEQQTVVGSLNVPETLDEPEEFQSNVKFILHVLTFIIDLFVNFNIIIVYHFSAESGGTHRVRGRTLLRDLYDLDPVERVKVSRNTHGQPVGSEARLLAGYLGILRFFLEVSDDYIKKALGKKWRDNKSTLKKQYFKKDISLEEKLRNVPPEMLRYQWEDAEVKSGQKVGRLQFFEITHRKKDGSPMTSEAAEIMVYLLNNI</sequence>
<dbReference type="EMBL" id="KZ664895">
    <property type="protein sequence ID" value="PPS02601.1"/>
    <property type="molecule type" value="Genomic_DNA"/>
</dbReference>
<organism evidence="2 3">
    <name type="scientific">Gossypium barbadense</name>
    <name type="common">Sea Island cotton</name>
    <name type="synonym">Hibiscus barbadensis</name>
    <dbReference type="NCBI Taxonomy" id="3634"/>
    <lineage>
        <taxon>Eukaryota</taxon>
        <taxon>Viridiplantae</taxon>
        <taxon>Streptophyta</taxon>
        <taxon>Embryophyta</taxon>
        <taxon>Tracheophyta</taxon>
        <taxon>Spermatophyta</taxon>
        <taxon>Magnoliopsida</taxon>
        <taxon>eudicotyledons</taxon>
        <taxon>Gunneridae</taxon>
        <taxon>Pentapetalae</taxon>
        <taxon>rosids</taxon>
        <taxon>malvids</taxon>
        <taxon>Malvales</taxon>
        <taxon>Malvaceae</taxon>
        <taxon>Malvoideae</taxon>
        <taxon>Gossypium</taxon>
    </lineage>
</organism>
<keyword evidence="1" id="KW-0472">Membrane</keyword>
<protein>
    <submittedName>
        <fullName evidence="2">Uncharacterized protein</fullName>
    </submittedName>
</protein>